<accession>A0A0V0QJB9</accession>
<evidence type="ECO:0000256" key="4">
    <source>
        <dbReference type="ARBA" id="ARBA00022833"/>
    </source>
</evidence>
<feature type="compositionally biased region" description="Low complexity" evidence="7">
    <location>
        <begin position="283"/>
        <end position="297"/>
    </location>
</feature>
<sequence length="602" mass="73150">MYQLKSQEQIFDQTHLQLKPNILLWQQEQIKIEQEEKYLKQLQQQLEQKKKLQQIKLINEQQQQAYKGIQNFQLQQKQQNEMFKPKFENVKAETYYIQQLQYLQQPQIQNQILSKYQIPQPRDWNYINKNWQNQQNLNGLQLPQQDVIIQEQSKKFQNQEQSNVIKKKIEVNSMQNNNLQEIHVINVKQEDSQDTLCLQQQNLIKNNFSNQLKSSKVNPNNQNIIEYDQLTEQILEKQVKVEQKLENYNLEEKMINKTDISDNNQQQSQYNQKLQQKHQPKQNNSNQFINNNNNNNNLGFRIDQQTKLNEKEKEKQHQTLMIQLQDQQIIQQQLYKEKNQNSELSIDQNISTKTNNSLPQQDSLKKQKMYINNQEKEVKVNKKNQKVFQCEKCDYSTIYLQNYKRHFIKAHPQTEFKCQICEIQFKDKKQLIEHNNENHLKKLQNKQQKQNSSVIFFCEDCDYQTKFEKLLKRHVEANHGNELVKCHFKNCKFQTTVKRYLNQHLQYCHSVEELKCDKCNFKSENPQSMYQHKRHMHNNNVYKCEQCNFQTKNEKNINIHRKNMHQDINYQCQHCDFNSKNQDYFKRHLRNFHPDFVSEEKK</sequence>
<evidence type="ECO:0000256" key="2">
    <source>
        <dbReference type="ARBA" id="ARBA00022737"/>
    </source>
</evidence>
<dbReference type="PROSITE" id="PS00028">
    <property type="entry name" value="ZINC_FINGER_C2H2_1"/>
    <property type="match status" value="1"/>
</dbReference>
<reference evidence="9 10" key="1">
    <citation type="journal article" date="2015" name="Sci. Rep.">
        <title>Genome of the facultative scuticociliatosis pathogen Pseudocohnilembus persalinus provides insight into its virulence through horizontal gene transfer.</title>
        <authorList>
            <person name="Xiong J."/>
            <person name="Wang G."/>
            <person name="Cheng J."/>
            <person name="Tian M."/>
            <person name="Pan X."/>
            <person name="Warren A."/>
            <person name="Jiang C."/>
            <person name="Yuan D."/>
            <person name="Miao W."/>
        </authorList>
    </citation>
    <scope>NUCLEOTIDE SEQUENCE [LARGE SCALE GENOMIC DNA]</scope>
    <source>
        <strain evidence="9">36N120E</strain>
    </source>
</reference>
<feature type="domain" description="C2H2-type" evidence="8">
    <location>
        <begin position="416"/>
        <end position="444"/>
    </location>
</feature>
<evidence type="ECO:0000313" key="9">
    <source>
        <dbReference type="EMBL" id="KRX02419.1"/>
    </source>
</evidence>
<gene>
    <name evidence="9" type="ORF">PPERSA_10036</name>
</gene>
<dbReference type="SMART" id="SM00355">
    <property type="entry name" value="ZnF_C2H2"/>
    <property type="match status" value="7"/>
</dbReference>
<dbReference type="PROSITE" id="PS50157">
    <property type="entry name" value="ZINC_FINGER_C2H2_2"/>
    <property type="match status" value="1"/>
</dbReference>
<dbReference type="EMBL" id="LDAU01000155">
    <property type="protein sequence ID" value="KRX02419.1"/>
    <property type="molecule type" value="Genomic_DNA"/>
</dbReference>
<keyword evidence="1" id="KW-0479">Metal-binding</keyword>
<feature type="coiled-coil region" evidence="6">
    <location>
        <begin position="25"/>
        <end position="63"/>
    </location>
</feature>
<evidence type="ECO:0000256" key="1">
    <source>
        <dbReference type="ARBA" id="ARBA00022723"/>
    </source>
</evidence>
<dbReference type="GO" id="GO:0008270">
    <property type="term" value="F:zinc ion binding"/>
    <property type="evidence" value="ECO:0007669"/>
    <property type="project" value="UniProtKB-KW"/>
</dbReference>
<evidence type="ECO:0000256" key="5">
    <source>
        <dbReference type="PROSITE-ProRule" id="PRU00042"/>
    </source>
</evidence>
<evidence type="ECO:0000256" key="7">
    <source>
        <dbReference type="SAM" id="MobiDB-lite"/>
    </source>
</evidence>
<dbReference type="Proteomes" id="UP000054937">
    <property type="component" value="Unassembled WGS sequence"/>
</dbReference>
<evidence type="ECO:0000259" key="8">
    <source>
        <dbReference type="PROSITE" id="PS50157"/>
    </source>
</evidence>
<dbReference type="Gene3D" id="3.30.160.60">
    <property type="entry name" value="Classic Zinc Finger"/>
    <property type="match status" value="3"/>
</dbReference>
<dbReference type="InterPro" id="IPR013087">
    <property type="entry name" value="Znf_C2H2_type"/>
</dbReference>
<keyword evidence="10" id="KW-1185">Reference proteome</keyword>
<feature type="region of interest" description="Disordered" evidence="7">
    <location>
        <begin position="257"/>
        <end position="299"/>
    </location>
</feature>
<keyword evidence="4" id="KW-0862">Zinc</keyword>
<keyword evidence="3 5" id="KW-0863">Zinc-finger</keyword>
<dbReference type="InParanoid" id="A0A0V0QJB9"/>
<dbReference type="PANTHER" id="PTHR24379:SF121">
    <property type="entry name" value="C2H2-TYPE DOMAIN-CONTAINING PROTEIN"/>
    <property type="match status" value="1"/>
</dbReference>
<proteinExistence type="predicted"/>
<comment type="caution">
    <text evidence="9">The sequence shown here is derived from an EMBL/GenBank/DDBJ whole genome shotgun (WGS) entry which is preliminary data.</text>
</comment>
<dbReference type="PANTHER" id="PTHR24379">
    <property type="entry name" value="KRAB AND ZINC FINGER DOMAIN-CONTAINING"/>
    <property type="match status" value="1"/>
</dbReference>
<organism evidence="9 10">
    <name type="scientific">Pseudocohnilembus persalinus</name>
    <name type="common">Ciliate</name>
    <dbReference type="NCBI Taxonomy" id="266149"/>
    <lineage>
        <taxon>Eukaryota</taxon>
        <taxon>Sar</taxon>
        <taxon>Alveolata</taxon>
        <taxon>Ciliophora</taxon>
        <taxon>Intramacronucleata</taxon>
        <taxon>Oligohymenophorea</taxon>
        <taxon>Scuticociliatia</taxon>
        <taxon>Philasterida</taxon>
        <taxon>Pseudocohnilembidae</taxon>
        <taxon>Pseudocohnilembus</taxon>
    </lineage>
</organism>
<evidence type="ECO:0000256" key="6">
    <source>
        <dbReference type="SAM" id="Coils"/>
    </source>
</evidence>
<dbReference type="OrthoDB" id="3561125at2759"/>
<dbReference type="AlphaFoldDB" id="A0A0V0QJB9"/>
<evidence type="ECO:0000256" key="3">
    <source>
        <dbReference type="ARBA" id="ARBA00022771"/>
    </source>
</evidence>
<feature type="compositionally biased region" description="Low complexity" evidence="7">
    <location>
        <begin position="263"/>
        <end position="274"/>
    </location>
</feature>
<dbReference type="OMA" id="SFHTEPE"/>
<protein>
    <recommendedName>
        <fullName evidence="8">C2H2-type domain-containing protein</fullName>
    </recommendedName>
</protein>
<dbReference type="InterPro" id="IPR036236">
    <property type="entry name" value="Znf_C2H2_sf"/>
</dbReference>
<evidence type="ECO:0000313" key="10">
    <source>
        <dbReference type="Proteomes" id="UP000054937"/>
    </source>
</evidence>
<name>A0A0V0QJB9_PSEPJ</name>
<dbReference type="SUPFAM" id="SSF57667">
    <property type="entry name" value="beta-beta-alpha zinc fingers"/>
    <property type="match status" value="2"/>
</dbReference>
<keyword evidence="2" id="KW-0677">Repeat</keyword>
<keyword evidence="6" id="KW-0175">Coiled coil</keyword>